<evidence type="ECO:0000313" key="1">
    <source>
        <dbReference type="EMBL" id="SMX33498.1"/>
    </source>
</evidence>
<dbReference type="EMBL" id="FXYD01000001">
    <property type="protein sequence ID" value="SMX33498.1"/>
    <property type="molecule type" value="Genomic_DNA"/>
</dbReference>
<dbReference type="Proteomes" id="UP000203464">
    <property type="component" value="Unassembled WGS sequence"/>
</dbReference>
<keyword evidence="2" id="KW-1185">Reference proteome</keyword>
<gene>
    <name evidence="1" type="ORF">OCA8868_00965</name>
</gene>
<protein>
    <submittedName>
        <fullName evidence="1">Uncharacterized protein</fullName>
    </submittedName>
</protein>
<dbReference type="AlphaFoldDB" id="A0A238JS44"/>
<sequence length="414" mass="46963">MKCINELSPTSPKPTLMDKNKKPERTLLSVFMRLLELVPELRGEFLAECGFGSGKTCAYDSFMEVTFPSSKIPDYRPDGLLTCKRGSSEWTAFVEAKAGKSEIRPEQIQDYAHLATLLNVDCVVSISNEFARNPTELPYHLAANKRRKREIRHFAWAELRSMVDRFARDPEISDLARNVLNDAASFFWDQNSGIVTFDHMPKEWGEFVQSSGVGVGFSAKTPGITEIVHGWHQERRDLRSKIAHQSAKIVDLRHELGVRAEFDAILTYDRKRLAQDYELSATYLFKHSRLSVDILCELQDRKTTVSIEIPPPSDKGAKAATTWLAKQTEDFDPTKTAIVMAWKGGKGNERHTSLEALRTDPDKLFDGFREAPKSIRLIRQVHDVRRFRSAKNFITDLEGLVLSLTAELDRGGFL</sequence>
<reference evidence="2" key="1">
    <citation type="submission" date="2017-05" db="EMBL/GenBank/DDBJ databases">
        <authorList>
            <person name="Rodrigo-Torres L."/>
            <person name="Arahal R. D."/>
            <person name="Lucena T."/>
        </authorList>
    </citation>
    <scope>NUCLEOTIDE SEQUENCE [LARGE SCALE GENOMIC DNA]</scope>
    <source>
        <strain evidence="2">CECT 8868</strain>
    </source>
</reference>
<name>A0A238JS44_9RHOB</name>
<accession>A0A238JS44</accession>
<organism evidence="1 2">
    <name type="scientific">Octadecabacter ascidiaceicola</name>
    <dbReference type="NCBI Taxonomy" id="1655543"/>
    <lineage>
        <taxon>Bacteria</taxon>
        <taxon>Pseudomonadati</taxon>
        <taxon>Pseudomonadota</taxon>
        <taxon>Alphaproteobacteria</taxon>
        <taxon>Rhodobacterales</taxon>
        <taxon>Roseobacteraceae</taxon>
        <taxon>Octadecabacter</taxon>
    </lineage>
</organism>
<proteinExistence type="predicted"/>
<evidence type="ECO:0000313" key="2">
    <source>
        <dbReference type="Proteomes" id="UP000203464"/>
    </source>
</evidence>